<dbReference type="STRING" id="766136.BHF68_07035"/>
<dbReference type="GO" id="GO:0016020">
    <property type="term" value="C:membrane"/>
    <property type="evidence" value="ECO:0007669"/>
    <property type="project" value="UniProtKB-SubCell"/>
</dbReference>
<feature type="transmembrane region" description="Helical" evidence="5">
    <location>
        <begin position="275"/>
        <end position="293"/>
    </location>
</feature>
<feature type="transmembrane region" description="Helical" evidence="5">
    <location>
        <begin position="127"/>
        <end position="149"/>
    </location>
</feature>
<dbReference type="InterPro" id="IPR051533">
    <property type="entry name" value="WaaL-like"/>
</dbReference>
<feature type="transmembrane region" description="Helical" evidence="5">
    <location>
        <begin position="102"/>
        <end position="120"/>
    </location>
</feature>
<feature type="domain" description="O-antigen ligase-related" evidence="6">
    <location>
        <begin position="238"/>
        <end position="375"/>
    </location>
</feature>
<proteinExistence type="predicted"/>
<feature type="transmembrane region" description="Helical" evidence="5">
    <location>
        <begin position="358"/>
        <end position="378"/>
    </location>
</feature>
<organism evidence="7 8">
    <name type="scientific">Desulfuribacillus alkaliarsenatis</name>
    <dbReference type="NCBI Taxonomy" id="766136"/>
    <lineage>
        <taxon>Bacteria</taxon>
        <taxon>Bacillati</taxon>
        <taxon>Bacillota</taxon>
        <taxon>Desulfuribacillia</taxon>
        <taxon>Desulfuribacillales</taxon>
        <taxon>Desulfuribacillaceae</taxon>
        <taxon>Desulfuribacillus</taxon>
    </lineage>
</organism>
<dbReference type="EMBL" id="MIJE01000030">
    <property type="protein sequence ID" value="OEF96885.1"/>
    <property type="molecule type" value="Genomic_DNA"/>
</dbReference>
<accession>A0A1E5G1W2</accession>
<dbReference type="Proteomes" id="UP000094296">
    <property type="component" value="Unassembled WGS sequence"/>
</dbReference>
<evidence type="ECO:0000313" key="8">
    <source>
        <dbReference type="Proteomes" id="UP000094296"/>
    </source>
</evidence>
<keyword evidence="3 5" id="KW-1133">Transmembrane helix</keyword>
<evidence type="ECO:0000256" key="1">
    <source>
        <dbReference type="ARBA" id="ARBA00004141"/>
    </source>
</evidence>
<feature type="transmembrane region" description="Helical" evidence="5">
    <location>
        <begin position="252"/>
        <end position="270"/>
    </location>
</feature>
<evidence type="ECO:0000256" key="2">
    <source>
        <dbReference type="ARBA" id="ARBA00022692"/>
    </source>
</evidence>
<evidence type="ECO:0000256" key="5">
    <source>
        <dbReference type="SAM" id="Phobius"/>
    </source>
</evidence>
<dbReference type="PANTHER" id="PTHR37422:SF13">
    <property type="entry name" value="LIPOPOLYSACCHARIDE BIOSYNTHESIS PROTEIN PA4999-RELATED"/>
    <property type="match status" value="1"/>
</dbReference>
<evidence type="ECO:0000259" key="6">
    <source>
        <dbReference type="Pfam" id="PF04932"/>
    </source>
</evidence>
<dbReference type="PANTHER" id="PTHR37422">
    <property type="entry name" value="TEICHURONIC ACID BIOSYNTHESIS PROTEIN TUAE"/>
    <property type="match status" value="1"/>
</dbReference>
<keyword evidence="2 5" id="KW-0812">Transmembrane</keyword>
<feature type="transmembrane region" description="Helical" evidence="5">
    <location>
        <begin position="227"/>
        <end position="246"/>
    </location>
</feature>
<name>A0A1E5G1W2_9FIRM</name>
<comment type="subcellular location">
    <subcellularLocation>
        <location evidence="1">Membrane</location>
        <topology evidence="1">Multi-pass membrane protein</topology>
    </subcellularLocation>
</comment>
<comment type="caution">
    <text evidence="7">The sequence shown here is derived from an EMBL/GenBank/DDBJ whole genome shotgun (WGS) entry which is preliminary data.</text>
</comment>
<feature type="transmembrane region" description="Helical" evidence="5">
    <location>
        <begin position="36"/>
        <end position="57"/>
    </location>
</feature>
<protein>
    <recommendedName>
        <fullName evidence="6">O-antigen ligase-related domain-containing protein</fullName>
    </recommendedName>
</protein>
<feature type="transmembrane region" description="Helical" evidence="5">
    <location>
        <begin position="78"/>
        <end position="96"/>
    </location>
</feature>
<gene>
    <name evidence="7" type="ORF">BHF68_07035</name>
</gene>
<dbReference type="Pfam" id="PF04932">
    <property type="entry name" value="Wzy_C"/>
    <property type="match status" value="1"/>
</dbReference>
<evidence type="ECO:0000256" key="3">
    <source>
        <dbReference type="ARBA" id="ARBA00022989"/>
    </source>
</evidence>
<feature type="transmembrane region" description="Helical" evidence="5">
    <location>
        <begin position="179"/>
        <end position="199"/>
    </location>
</feature>
<evidence type="ECO:0000313" key="7">
    <source>
        <dbReference type="EMBL" id="OEF96885.1"/>
    </source>
</evidence>
<feature type="transmembrane region" description="Helical" evidence="5">
    <location>
        <begin position="12"/>
        <end position="30"/>
    </location>
</feature>
<dbReference type="InterPro" id="IPR007016">
    <property type="entry name" value="O-antigen_ligase-rel_domated"/>
</dbReference>
<keyword evidence="8" id="KW-1185">Reference proteome</keyword>
<reference evidence="7 8" key="1">
    <citation type="submission" date="2016-09" db="EMBL/GenBank/DDBJ databases">
        <title>Draft genome sequence for the type strain of Desulfuribacillus alkaliarsenatis AHT28, an obligately anaerobic, sulfidogenic bacterium isolated from Russian soda lake sediments.</title>
        <authorList>
            <person name="Abin C.A."/>
            <person name="Hollibaugh J.T."/>
        </authorList>
    </citation>
    <scope>NUCLEOTIDE SEQUENCE [LARGE SCALE GENOMIC DNA]</scope>
    <source>
        <strain evidence="7 8">AHT28</strain>
    </source>
</reference>
<sequence>MQLDLIKQHLNITTFLFILFFSFPVVDYVLRSVIGIGILAALWHNLVLALLLVILGWRWLMGEVDLNELKNIDVTKPLLLIMVYGFALIFLNMSYISIGIEGFRATFQYMLAFFVAFYLIRDRVKMLTMIYIMVGIGFVMGLHGVYQYIAGVPMPGNWVDAGENVRTRAFSFVGSPNVLGSYMAFIVPITIGLAFWHLGQAMEKLTATKTAGRLAAYKEILLSRTGLWSLVLLGMSGVMALCLLLTFSRGALLAFGAAVGVVAVIFALMYDRRMIFGVAGLAVVGVGVIYMLAPTVVERMLYVFSPEYFEKSAQGGRVTRWLNAFDRMRHEPFFGAGLGHYGGAVGARHFGTIYVDNYYAKTLAEMGLIGIGLFLWLIGSLLKNCLEVWKSLWNSSYKFIAAGLFGGLLAVILHNGVENIFEVPFMNVLFWMSAGMLIGLGQEVDSND</sequence>
<feature type="transmembrane region" description="Helical" evidence="5">
    <location>
        <begin position="399"/>
        <end position="417"/>
    </location>
</feature>
<dbReference type="AlphaFoldDB" id="A0A1E5G1W2"/>
<keyword evidence="4 5" id="KW-0472">Membrane</keyword>
<evidence type="ECO:0000256" key="4">
    <source>
        <dbReference type="ARBA" id="ARBA00023136"/>
    </source>
</evidence>